<dbReference type="GeneID" id="19333392"/>
<dbReference type="EMBL" id="KB446559">
    <property type="protein sequence ID" value="EME81938.1"/>
    <property type="molecule type" value="Genomic_DNA"/>
</dbReference>
<keyword evidence="2" id="KW-1185">Reference proteome</keyword>
<name>M3AXT5_PSEFD</name>
<organism evidence="1 2">
    <name type="scientific">Pseudocercospora fijiensis (strain CIRAD86)</name>
    <name type="common">Black leaf streak disease fungus</name>
    <name type="synonym">Mycosphaerella fijiensis</name>
    <dbReference type="NCBI Taxonomy" id="383855"/>
    <lineage>
        <taxon>Eukaryota</taxon>
        <taxon>Fungi</taxon>
        <taxon>Dikarya</taxon>
        <taxon>Ascomycota</taxon>
        <taxon>Pezizomycotina</taxon>
        <taxon>Dothideomycetes</taxon>
        <taxon>Dothideomycetidae</taxon>
        <taxon>Mycosphaerellales</taxon>
        <taxon>Mycosphaerellaceae</taxon>
        <taxon>Pseudocercospora</taxon>
    </lineage>
</organism>
<sequence length="144" mass="16177">MNIEEDAAFTHQRTSPSNTIKQYTRYNNETQHVNQSRVPMGVKNSFGHHRPRCGIYLLLQDVYAVFSDGKIINLQRLELSEAPMTSRQSAQHAVREVYEKHQGQALVKAGPSKGAESVARGSWSSSLATSYNASSIDHPHFVHR</sequence>
<proteinExistence type="predicted"/>
<dbReference type="HOGENOM" id="CLU_1797310_0_0_1"/>
<dbReference type="Proteomes" id="UP000016932">
    <property type="component" value="Unassembled WGS sequence"/>
</dbReference>
<protein>
    <submittedName>
        <fullName evidence="1">Uncharacterized protein</fullName>
    </submittedName>
</protein>
<dbReference type="KEGG" id="pfj:MYCFIDRAFT_175514"/>
<evidence type="ECO:0000313" key="2">
    <source>
        <dbReference type="Proteomes" id="UP000016932"/>
    </source>
</evidence>
<accession>M3AXT5</accession>
<dbReference type="AlphaFoldDB" id="M3AXT5"/>
<dbReference type="VEuPathDB" id="FungiDB:MYCFIDRAFT_175514"/>
<reference evidence="1 2" key="1">
    <citation type="journal article" date="2012" name="PLoS Pathog.">
        <title>Diverse lifestyles and strategies of plant pathogenesis encoded in the genomes of eighteen Dothideomycetes fungi.</title>
        <authorList>
            <person name="Ohm R.A."/>
            <person name="Feau N."/>
            <person name="Henrissat B."/>
            <person name="Schoch C.L."/>
            <person name="Horwitz B.A."/>
            <person name="Barry K.W."/>
            <person name="Condon B.J."/>
            <person name="Copeland A.C."/>
            <person name="Dhillon B."/>
            <person name="Glaser F."/>
            <person name="Hesse C.N."/>
            <person name="Kosti I."/>
            <person name="LaButti K."/>
            <person name="Lindquist E.A."/>
            <person name="Lucas S."/>
            <person name="Salamov A.A."/>
            <person name="Bradshaw R.E."/>
            <person name="Ciuffetti L."/>
            <person name="Hamelin R.C."/>
            <person name="Kema G.H.J."/>
            <person name="Lawrence C."/>
            <person name="Scott J.A."/>
            <person name="Spatafora J.W."/>
            <person name="Turgeon B.G."/>
            <person name="de Wit P.J.G.M."/>
            <person name="Zhong S."/>
            <person name="Goodwin S.B."/>
            <person name="Grigoriev I.V."/>
        </authorList>
    </citation>
    <scope>NUCLEOTIDE SEQUENCE [LARGE SCALE GENOMIC DNA]</scope>
    <source>
        <strain evidence="1 2">CIRAD86</strain>
    </source>
</reference>
<evidence type="ECO:0000313" key="1">
    <source>
        <dbReference type="EMBL" id="EME81938.1"/>
    </source>
</evidence>
<gene>
    <name evidence="1" type="ORF">MYCFIDRAFT_175514</name>
</gene>
<dbReference type="RefSeq" id="XP_007927438.1">
    <property type="nucleotide sequence ID" value="XM_007929247.1"/>
</dbReference>